<dbReference type="Proteomes" id="UP000242188">
    <property type="component" value="Unassembled WGS sequence"/>
</dbReference>
<evidence type="ECO:0008006" key="6">
    <source>
        <dbReference type="Google" id="ProtNLM"/>
    </source>
</evidence>
<evidence type="ECO:0000313" key="4">
    <source>
        <dbReference type="EMBL" id="OWF43986.1"/>
    </source>
</evidence>
<keyword evidence="2" id="KW-0812">Transmembrane</keyword>
<feature type="compositionally biased region" description="Basic and acidic residues" evidence="1">
    <location>
        <begin position="452"/>
        <end position="467"/>
    </location>
</feature>
<keyword evidence="5" id="KW-1185">Reference proteome</keyword>
<gene>
    <name evidence="4" type="ORF">KP79_PYT01788</name>
</gene>
<organism evidence="4 5">
    <name type="scientific">Mizuhopecten yessoensis</name>
    <name type="common">Japanese scallop</name>
    <name type="synonym">Patinopecten yessoensis</name>
    <dbReference type="NCBI Taxonomy" id="6573"/>
    <lineage>
        <taxon>Eukaryota</taxon>
        <taxon>Metazoa</taxon>
        <taxon>Spiralia</taxon>
        <taxon>Lophotrochozoa</taxon>
        <taxon>Mollusca</taxon>
        <taxon>Bivalvia</taxon>
        <taxon>Autobranchia</taxon>
        <taxon>Pteriomorphia</taxon>
        <taxon>Pectinida</taxon>
        <taxon>Pectinoidea</taxon>
        <taxon>Pectinidae</taxon>
        <taxon>Mizuhopecten</taxon>
    </lineage>
</organism>
<dbReference type="InterPro" id="IPR016187">
    <property type="entry name" value="CTDL_fold"/>
</dbReference>
<feature type="region of interest" description="Disordered" evidence="1">
    <location>
        <begin position="452"/>
        <end position="474"/>
    </location>
</feature>
<dbReference type="CDD" id="cd00037">
    <property type="entry name" value="CLECT"/>
    <property type="match status" value="1"/>
</dbReference>
<dbReference type="EMBL" id="NEDP02004947">
    <property type="protein sequence ID" value="OWF43986.1"/>
    <property type="molecule type" value="Genomic_DNA"/>
</dbReference>
<comment type="caution">
    <text evidence="4">The sequence shown here is derived from an EMBL/GenBank/DDBJ whole genome shotgun (WGS) entry which is preliminary data.</text>
</comment>
<dbReference type="AlphaFoldDB" id="A0A210Q5H1"/>
<evidence type="ECO:0000256" key="1">
    <source>
        <dbReference type="SAM" id="MobiDB-lite"/>
    </source>
</evidence>
<protein>
    <recommendedName>
        <fullName evidence="6">C-type lectin domain-containing protein</fullName>
    </recommendedName>
</protein>
<feature type="signal peptide" evidence="3">
    <location>
        <begin position="1"/>
        <end position="20"/>
    </location>
</feature>
<evidence type="ECO:0000313" key="5">
    <source>
        <dbReference type="Proteomes" id="UP000242188"/>
    </source>
</evidence>
<proteinExistence type="predicted"/>
<accession>A0A210Q5H1</accession>
<evidence type="ECO:0000256" key="3">
    <source>
        <dbReference type="SAM" id="SignalP"/>
    </source>
</evidence>
<keyword evidence="3" id="KW-0732">Signal</keyword>
<feature type="chain" id="PRO_5012013006" description="C-type lectin domain-containing protein" evidence="3">
    <location>
        <begin position="21"/>
        <end position="474"/>
    </location>
</feature>
<name>A0A210Q5H1_MIZYE</name>
<keyword evidence="2" id="KW-1133">Transmembrane helix</keyword>
<keyword evidence="2" id="KW-0472">Membrane</keyword>
<feature type="transmembrane region" description="Helical" evidence="2">
    <location>
        <begin position="336"/>
        <end position="356"/>
    </location>
</feature>
<dbReference type="SUPFAM" id="SSF56436">
    <property type="entry name" value="C-type lectin-like"/>
    <property type="match status" value="1"/>
</dbReference>
<reference evidence="4 5" key="1">
    <citation type="journal article" date="2017" name="Nat. Ecol. Evol.">
        <title>Scallop genome provides insights into evolution of bilaterian karyotype and development.</title>
        <authorList>
            <person name="Wang S."/>
            <person name="Zhang J."/>
            <person name="Jiao W."/>
            <person name="Li J."/>
            <person name="Xun X."/>
            <person name="Sun Y."/>
            <person name="Guo X."/>
            <person name="Huan P."/>
            <person name="Dong B."/>
            <person name="Zhang L."/>
            <person name="Hu X."/>
            <person name="Sun X."/>
            <person name="Wang J."/>
            <person name="Zhao C."/>
            <person name="Wang Y."/>
            <person name="Wang D."/>
            <person name="Huang X."/>
            <person name="Wang R."/>
            <person name="Lv J."/>
            <person name="Li Y."/>
            <person name="Zhang Z."/>
            <person name="Liu B."/>
            <person name="Lu W."/>
            <person name="Hui Y."/>
            <person name="Liang J."/>
            <person name="Zhou Z."/>
            <person name="Hou R."/>
            <person name="Li X."/>
            <person name="Liu Y."/>
            <person name="Li H."/>
            <person name="Ning X."/>
            <person name="Lin Y."/>
            <person name="Zhao L."/>
            <person name="Xing Q."/>
            <person name="Dou J."/>
            <person name="Li Y."/>
            <person name="Mao J."/>
            <person name="Guo H."/>
            <person name="Dou H."/>
            <person name="Li T."/>
            <person name="Mu C."/>
            <person name="Jiang W."/>
            <person name="Fu Q."/>
            <person name="Fu X."/>
            <person name="Miao Y."/>
            <person name="Liu J."/>
            <person name="Yu Q."/>
            <person name="Li R."/>
            <person name="Liao H."/>
            <person name="Li X."/>
            <person name="Kong Y."/>
            <person name="Jiang Z."/>
            <person name="Chourrout D."/>
            <person name="Li R."/>
            <person name="Bao Z."/>
        </authorList>
    </citation>
    <scope>NUCLEOTIDE SEQUENCE [LARGE SCALE GENOMIC DNA]</scope>
    <source>
        <strain evidence="4 5">PY_sf001</strain>
    </source>
</reference>
<sequence length="474" mass="53246">MACFWLVPLVISVLGLVCRCEYINVTVSHTNATWENTKLVSGCKLVGLDRNRKLNPADIRVLNHTGPLDAWIGAQVQLSPWINITGCFLHDNSSVSRTEVYSVDISNVRSPVETCFDQCSSEEFAITATRCYCLHDVTSIRGKPCLGHTCGSRNNSLCGHNNQCMCRYKQLSTDPVLNKTGNCMTIRKISNNYIYTPENCSFGHTFVCTYTNKSKITVYDTNSIGSWTDALSLCHHNNQMLLGLNTENIPKHNNKLQSIFSYWIGMFRFHHFNWGGFNVNNGQCVSIHIMPNAATSPELRLRNCSTTLPVICGQKSDVSTLSSSSPTSNGVPLPPIIGTVAGLVIIVLITSVVCLINRRKRQNELNNNRTTEQRTESWHCAQVAIDAHSHIDAHHNMSYSELSKNNGDPIQAEGDYIYNHLHSADRENERVKDLYHHTTDFRSEYDSLEKFNHGKDDQTDSEYDHIKVNSKLPS</sequence>
<evidence type="ECO:0000256" key="2">
    <source>
        <dbReference type="SAM" id="Phobius"/>
    </source>
</evidence>